<accession>A0A1D1VZN1</accession>
<feature type="region of interest" description="Disordered" evidence="1">
    <location>
        <begin position="45"/>
        <end position="67"/>
    </location>
</feature>
<proteinExistence type="predicted"/>
<protein>
    <submittedName>
        <fullName evidence="2">Uncharacterized protein</fullName>
    </submittedName>
</protein>
<evidence type="ECO:0000313" key="3">
    <source>
        <dbReference type="Proteomes" id="UP000186922"/>
    </source>
</evidence>
<dbReference type="AlphaFoldDB" id="A0A1D1VZN1"/>
<evidence type="ECO:0000313" key="2">
    <source>
        <dbReference type="EMBL" id="GAV05843.1"/>
    </source>
</evidence>
<reference evidence="2 3" key="1">
    <citation type="journal article" date="2016" name="Nat. Commun.">
        <title>Extremotolerant tardigrade genome and improved radiotolerance of human cultured cells by tardigrade-unique protein.</title>
        <authorList>
            <person name="Hashimoto T."/>
            <person name="Horikawa D.D."/>
            <person name="Saito Y."/>
            <person name="Kuwahara H."/>
            <person name="Kozuka-Hata H."/>
            <person name="Shin-I T."/>
            <person name="Minakuchi Y."/>
            <person name="Ohishi K."/>
            <person name="Motoyama A."/>
            <person name="Aizu T."/>
            <person name="Enomoto A."/>
            <person name="Kondo K."/>
            <person name="Tanaka S."/>
            <person name="Hara Y."/>
            <person name="Koshikawa S."/>
            <person name="Sagara H."/>
            <person name="Miura T."/>
            <person name="Yokobori S."/>
            <person name="Miyagawa K."/>
            <person name="Suzuki Y."/>
            <person name="Kubo T."/>
            <person name="Oyama M."/>
            <person name="Kohara Y."/>
            <person name="Fujiyama A."/>
            <person name="Arakawa K."/>
            <person name="Katayama T."/>
            <person name="Toyoda A."/>
            <person name="Kunieda T."/>
        </authorList>
    </citation>
    <scope>NUCLEOTIDE SEQUENCE [LARGE SCALE GENOMIC DNA]</scope>
    <source>
        <strain evidence="2 3">YOKOZUNA-1</strain>
    </source>
</reference>
<evidence type="ECO:0000256" key="1">
    <source>
        <dbReference type="SAM" id="MobiDB-lite"/>
    </source>
</evidence>
<sequence length="105" mass="11673">MTHNTRKPVKNKKVYSPVAFSTKGKQKVISKADAQFTPATTHVAEERAPAVNNSEDKNQGTCRTRRPSYERSVIDRRTVICHTGPGAIAKKMTNMKTLIMLSISD</sequence>
<organism evidence="2 3">
    <name type="scientific">Ramazzottius varieornatus</name>
    <name type="common">Water bear</name>
    <name type="synonym">Tardigrade</name>
    <dbReference type="NCBI Taxonomy" id="947166"/>
    <lineage>
        <taxon>Eukaryota</taxon>
        <taxon>Metazoa</taxon>
        <taxon>Ecdysozoa</taxon>
        <taxon>Tardigrada</taxon>
        <taxon>Eutardigrada</taxon>
        <taxon>Parachela</taxon>
        <taxon>Hypsibioidea</taxon>
        <taxon>Ramazzottiidae</taxon>
        <taxon>Ramazzottius</taxon>
    </lineage>
</organism>
<keyword evidence="3" id="KW-1185">Reference proteome</keyword>
<comment type="caution">
    <text evidence="2">The sequence shown here is derived from an EMBL/GenBank/DDBJ whole genome shotgun (WGS) entry which is preliminary data.</text>
</comment>
<name>A0A1D1VZN1_RAMVA</name>
<gene>
    <name evidence="2" type="primary">RvY_15914</name>
    <name evidence="2" type="synonym">RvY_15914.1</name>
    <name evidence="2" type="ORF">RvY_15914-1</name>
</gene>
<dbReference type="EMBL" id="BDGG01000012">
    <property type="protein sequence ID" value="GAV05843.1"/>
    <property type="molecule type" value="Genomic_DNA"/>
</dbReference>
<feature type="compositionally biased region" description="Basic and acidic residues" evidence="1">
    <location>
        <begin position="45"/>
        <end position="58"/>
    </location>
</feature>
<dbReference type="Proteomes" id="UP000186922">
    <property type="component" value="Unassembled WGS sequence"/>
</dbReference>